<dbReference type="GO" id="GO:0051920">
    <property type="term" value="F:peroxiredoxin activity"/>
    <property type="evidence" value="ECO:0007669"/>
    <property type="project" value="InterPro"/>
</dbReference>
<evidence type="ECO:0000313" key="3">
    <source>
        <dbReference type="Proteomes" id="UP000054375"/>
    </source>
</evidence>
<keyword evidence="3" id="KW-1185">Reference proteome</keyword>
<dbReference type="Gene3D" id="1.20.1290.10">
    <property type="entry name" value="AhpD-like"/>
    <property type="match status" value="1"/>
</dbReference>
<proteinExistence type="predicted"/>
<dbReference type="AlphaFoldDB" id="A0A117QWQ6"/>
<dbReference type="InterPro" id="IPR003779">
    <property type="entry name" value="CMD-like"/>
</dbReference>
<comment type="caution">
    <text evidence="2">The sequence shown here is derived from an EMBL/GenBank/DDBJ whole genome shotgun (WGS) entry which is preliminary data.</text>
</comment>
<dbReference type="EMBL" id="LMWV01000045">
    <property type="protein sequence ID" value="KUN58526.1"/>
    <property type="molecule type" value="Genomic_DNA"/>
</dbReference>
<organism evidence="2 3">
    <name type="scientific">Streptomyces griseorubiginosus</name>
    <dbReference type="NCBI Taxonomy" id="67304"/>
    <lineage>
        <taxon>Bacteria</taxon>
        <taxon>Bacillati</taxon>
        <taxon>Actinomycetota</taxon>
        <taxon>Actinomycetes</taxon>
        <taxon>Kitasatosporales</taxon>
        <taxon>Streptomycetaceae</taxon>
        <taxon>Streptomyces</taxon>
    </lineage>
</organism>
<name>A0A117QWQ6_9ACTN</name>
<dbReference type="PANTHER" id="PTHR34846:SF11">
    <property type="entry name" value="4-CARBOXYMUCONOLACTONE DECARBOXYLASE FAMILY PROTEIN (AFU_ORTHOLOGUE AFUA_6G11590)"/>
    <property type="match status" value="1"/>
</dbReference>
<evidence type="ECO:0000313" key="2">
    <source>
        <dbReference type="EMBL" id="KUN58526.1"/>
    </source>
</evidence>
<dbReference type="Pfam" id="PF02627">
    <property type="entry name" value="CMD"/>
    <property type="match status" value="1"/>
</dbReference>
<reference evidence="2 3" key="1">
    <citation type="submission" date="2015-10" db="EMBL/GenBank/DDBJ databases">
        <title>Draft genome sequence of Streptomyces griseorubiginosus DSM 40469, type strain for the species Streptomyces griseorubiginosus.</title>
        <authorList>
            <person name="Ruckert C."/>
            <person name="Winkler A."/>
            <person name="Kalinowski J."/>
            <person name="Kampfer P."/>
            <person name="Glaeser S."/>
        </authorList>
    </citation>
    <scope>NUCLEOTIDE SEQUENCE [LARGE SCALE GENOMIC DNA]</scope>
    <source>
        <strain evidence="2 3">DSM 40469</strain>
    </source>
</reference>
<dbReference type="InterPro" id="IPR029032">
    <property type="entry name" value="AhpD-like"/>
</dbReference>
<evidence type="ECO:0000259" key="1">
    <source>
        <dbReference type="Pfam" id="PF02627"/>
    </source>
</evidence>
<dbReference type="SUPFAM" id="SSF69118">
    <property type="entry name" value="AhpD-like"/>
    <property type="match status" value="1"/>
</dbReference>
<dbReference type="RefSeq" id="WP_062246659.1">
    <property type="nucleotide sequence ID" value="NZ_JBPJFL010000001.1"/>
</dbReference>
<gene>
    <name evidence="2" type="ORF">AQJ54_41500</name>
</gene>
<accession>A0A117QWQ6</accession>
<sequence>MARIGYPELSEDEGTVVNIVRMLRHSPDIGSLVNRLGAAQFAAGSLPAVDRELVIMNSGVTFSAPYEWEQHISISRSAGVTDAQRDALAARDLTSNEITEPQRSLLLFADSAARSTEMSDEIFEAARGHYTDQQLVETVIMVGFYFLIARMSTVFQLEIDPPDDSSVLDTIVDAYENETSRYQIPRS</sequence>
<feature type="domain" description="Carboxymuconolactone decarboxylase-like" evidence="1">
    <location>
        <begin position="27"/>
        <end position="90"/>
    </location>
</feature>
<dbReference type="PANTHER" id="PTHR34846">
    <property type="entry name" value="4-CARBOXYMUCONOLACTONE DECARBOXYLASE FAMILY PROTEIN (AFU_ORTHOLOGUE AFUA_6G11590)"/>
    <property type="match status" value="1"/>
</dbReference>
<protein>
    <recommendedName>
        <fullName evidence="1">Carboxymuconolactone decarboxylase-like domain-containing protein</fullName>
    </recommendedName>
</protein>
<dbReference type="Proteomes" id="UP000054375">
    <property type="component" value="Unassembled WGS sequence"/>
</dbReference>